<dbReference type="AlphaFoldDB" id="A0ABD0N1X2"/>
<evidence type="ECO:0000313" key="3">
    <source>
        <dbReference type="Proteomes" id="UP001529510"/>
    </source>
</evidence>
<accession>A0ABD0N1X2</accession>
<feature type="non-terminal residue" evidence="2">
    <location>
        <position position="109"/>
    </location>
</feature>
<feature type="non-terminal residue" evidence="2">
    <location>
        <position position="1"/>
    </location>
</feature>
<dbReference type="Proteomes" id="UP001529510">
    <property type="component" value="Unassembled WGS sequence"/>
</dbReference>
<protein>
    <submittedName>
        <fullName evidence="2">Uncharacterized protein</fullName>
    </submittedName>
</protein>
<organism evidence="2 3">
    <name type="scientific">Cirrhinus mrigala</name>
    <name type="common">Mrigala</name>
    <dbReference type="NCBI Taxonomy" id="683832"/>
    <lineage>
        <taxon>Eukaryota</taxon>
        <taxon>Metazoa</taxon>
        <taxon>Chordata</taxon>
        <taxon>Craniata</taxon>
        <taxon>Vertebrata</taxon>
        <taxon>Euteleostomi</taxon>
        <taxon>Actinopterygii</taxon>
        <taxon>Neopterygii</taxon>
        <taxon>Teleostei</taxon>
        <taxon>Ostariophysi</taxon>
        <taxon>Cypriniformes</taxon>
        <taxon>Cyprinidae</taxon>
        <taxon>Labeoninae</taxon>
        <taxon>Labeonini</taxon>
        <taxon>Cirrhinus</taxon>
    </lineage>
</organism>
<comment type="caution">
    <text evidence="2">The sequence shown here is derived from an EMBL/GenBank/DDBJ whole genome shotgun (WGS) entry which is preliminary data.</text>
</comment>
<feature type="region of interest" description="Disordered" evidence="1">
    <location>
        <begin position="1"/>
        <end position="71"/>
    </location>
</feature>
<dbReference type="EMBL" id="JAMKFB020000025">
    <property type="protein sequence ID" value="KAL0154891.1"/>
    <property type="molecule type" value="Genomic_DNA"/>
</dbReference>
<sequence>PPAENIEEPGQSFSAPTEDTPPPTSDPTPPPTTPPLQAQCPELDSDPDPPLVTVSQPEEPGTGQAKVEQGMEGSVWKVAAPSAKAEAAVYVPLAAMTLECMLDPTELST</sequence>
<gene>
    <name evidence="2" type="ORF">M9458_049154</name>
</gene>
<proteinExistence type="predicted"/>
<reference evidence="2 3" key="1">
    <citation type="submission" date="2024-05" db="EMBL/GenBank/DDBJ databases">
        <title>Genome sequencing and assembly of Indian major carp, Cirrhinus mrigala (Hamilton, 1822).</title>
        <authorList>
            <person name="Mohindra V."/>
            <person name="Chowdhury L.M."/>
            <person name="Lal K."/>
            <person name="Jena J.K."/>
        </authorList>
    </citation>
    <scope>NUCLEOTIDE SEQUENCE [LARGE SCALE GENOMIC DNA]</scope>
    <source>
        <strain evidence="2">CM1030</strain>
        <tissue evidence="2">Blood</tissue>
    </source>
</reference>
<evidence type="ECO:0000313" key="2">
    <source>
        <dbReference type="EMBL" id="KAL0154891.1"/>
    </source>
</evidence>
<name>A0ABD0N1X2_CIRMR</name>
<keyword evidence="3" id="KW-1185">Reference proteome</keyword>
<feature type="compositionally biased region" description="Pro residues" evidence="1">
    <location>
        <begin position="19"/>
        <end position="34"/>
    </location>
</feature>
<evidence type="ECO:0000256" key="1">
    <source>
        <dbReference type="SAM" id="MobiDB-lite"/>
    </source>
</evidence>